<feature type="region of interest" description="Disordered" evidence="6">
    <location>
        <begin position="947"/>
        <end position="1021"/>
    </location>
</feature>
<evidence type="ECO:0000313" key="7">
    <source>
        <dbReference type="EMBL" id="KAK8569096.1"/>
    </source>
</evidence>
<sequence>MFTPQRKVWSGWPLTPGKKVDGSGSDPKSNGVSVGKGKGTAFAEPFTPNFKDVGPEDQEGLRENLLRLENELFEYQYNMGLLLIEKKEWTSKYEELNEELIEAKDAHKREQAAHLIAINDVEKREENLRKALGVEKQCVLDLEKSLRDLRSENAEIKFTADAKLYEANALIASVEEKSLEVEVKLRAADAKGAEVSRKNSDIERKSQEVESRENALRRERLSFISEREAHETTLSKQREDLREWEKNLQNTEDRIAKGQRHVNQREERANENDSFFKQKEKHLEESQKKIDVAYKTLKEKEDDINNRLTNLTLKEKEWGVVREKLEMKENELLVFEEKLNTREKMEIQKLLDEHNAILGEKMCAFELEIDGKRKSLDDELKSKVIDVEKKEVEVKHVEEKISKREQALDKKMEKFNEKEKGFELKVKSLKEREKVIRSEEKKLEVEKKSMLADKEELLILKAEVEKRRVANEEQLLKMLEEKDGLRVTEEERSEHLRLQSELKEELEKCRRQEELLLKETEDLKLQKENFEREWEELDEKRLEFEKELKNISLQKEKFEKQKLAEDERLKNEKQVTEDYIKKELEALEVAKETFAATMEHEQSVIAEKAESERSQSLRDLELLKGKLESDMRDRFEEMEKELGEREKSFEEEREKELDNINYLRETSRREMEELKQERLKIEKERQEVNASKNHLEGQQIEIRRDIDDLVDLSKKLKDQREQLIKARNRFISFLEKQKSCKDCGEVTSEFLLSDLQYLQEIKEGVLPLSSLAEDYTSGNNFGNFVASERQKMSASVASGSPISAGTMSWLRKCTSKIFKLSPGKNIEPHALTKLNVGPSLSTPQVHMKEMSKIEHEPEISSAVATESLEILRFQSDTSTREVDAGHVLSVDNQSTMDSKELEVLEGSQNCDLNSGKQVRRRGRSGAKIGRSVKAVVNDAEAIVGKALEPNELEHPNGSIDSSHANALSKGESGVPDGGTSINARKRNRAQTSQIADSKQGGDVSEGHSDSLAGGWRRKRHKKVVSALPTGEIRYNLRWPKNVVTVAKTTSDMNRETEGAEGAVDQVNHSDMNRETEGAEGAVDQVNHSPMPASETGDASKNSGADCLQQCETAPDTKDGSAGATHTFDVNMALSEEVNGTPEGDGEYGDGDDYKSESHSEELKDEDENDEEDDETEHPGEVSIGKKLWTFLTT</sequence>
<comment type="caution">
    <text evidence="7">The sequence shown here is derived from an EMBL/GenBank/DDBJ whole genome shotgun (WGS) entry which is preliminary data.</text>
</comment>
<protein>
    <recommendedName>
        <fullName evidence="9">Nuclear matrix constituent protein 1-like protein</fullName>
    </recommendedName>
</protein>
<feature type="coiled-coil region" evidence="5">
    <location>
        <begin position="606"/>
        <end position="729"/>
    </location>
</feature>
<keyword evidence="1 5" id="KW-0175">Coiled coil</keyword>
<dbReference type="PANTHER" id="PTHR31908">
    <property type="entry name" value="PROTEIN CROWDED NUCLEI 4"/>
    <property type="match status" value="1"/>
</dbReference>
<feature type="coiled-coil region" evidence="5">
    <location>
        <begin position="387"/>
        <end position="561"/>
    </location>
</feature>
<feature type="compositionally biased region" description="Basic and acidic residues" evidence="6">
    <location>
        <begin position="263"/>
        <end position="276"/>
    </location>
</feature>
<evidence type="ECO:0000256" key="4">
    <source>
        <dbReference type="ARBA" id="ARBA00024208"/>
    </source>
</evidence>
<keyword evidence="8" id="KW-1185">Reference proteome</keyword>
<evidence type="ECO:0000256" key="6">
    <source>
        <dbReference type="SAM" id="MobiDB-lite"/>
    </source>
</evidence>
<evidence type="ECO:0000313" key="8">
    <source>
        <dbReference type="Proteomes" id="UP001472677"/>
    </source>
</evidence>
<evidence type="ECO:0000256" key="3">
    <source>
        <dbReference type="ARBA" id="ARBA00024186"/>
    </source>
</evidence>
<feature type="region of interest" description="Disordered" evidence="6">
    <location>
        <begin position="257"/>
        <end position="276"/>
    </location>
</feature>
<evidence type="ECO:0008006" key="9">
    <source>
        <dbReference type="Google" id="ProtNLM"/>
    </source>
</evidence>
<gene>
    <name evidence="7" type="ORF">V6N12_007628</name>
</gene>
<dbReference type="SUPFAM" id="SSF57997">
    <property type="entry name" value="Tropomyosin"/>
    <property type="match status" value="1"/>
</dbReference>
<feature type="compositionally biased region" description="Acidic residues" evidence="6">
    <location>
        <begin position="1162"/>
        <end position="1175"/>
    </location>
</feature>
<name>A0ABR2F2B7_9ROSI</name>
<evidence type="ECO:0000256" key="5">
    <source>
        <dbReference type="SAM" id="Coils"/>
    </source>
</evidence>
<organism evidence="7 8">
    <name type="scientific">Hibiscus sabdariffa</name>
    <name type="common">roselle</name>
    <dbReference type="NCBI Taxonomy" id="183260"/>
    <lineage>
        <taxon>Eukaryota</taxon>
        <taxon>Viridiplantae</taxon>
        <taxon>Streptophyta</taxon>
        <taxon>Embryophyta</taxon>
        <taxon>Tracheophyta</taxon>
        <taxon>Spermatophyta</taxon>
        <taxon>Magnoliopsida</taxon>
        <taxon>eudicotyledons</taxon>
        <taxon>Gunneridae</taxon>
        <taxon>Pentapetalae</taxon>
        <taxon>rosids</taxon>
        <taxon>malvids</taxon>
        <taxon>Malvales</taxon>
        <taxon>Malvaceae</taxon>
        <taxon>Malvoideae</taxon>
        <taxon>Hibiscus</taxon>
    </lineage>
</organism>
<feature type="region of interest" description="Disordered" evidence="6">
    <location>
        <begin position="1"/>
        <end position="56"/>
    </location>
</feature>
<comment type="similarity">
    <text evidence="4">Belongs to the CRWN family.</text>
</comment>
<comment type="subcellular location">
    <subcellularLocation>
        <location evidence="3">Nucleus lamina</location>
    </subcellularLocation>
</comment>
<feature type="coiled-coil region" evidence="5">
    <location>
        <begin position="79"/>
        <end position="113"/>
    </location>
</feature>
<reference evidence="7 8" key="1">
    <citation type="journal article" date="2024" name="G3 (Bethesda)">
        <title>Genome assembly of Hibiscus sabdariffa L. provides insights into metabolisms of medicinal natural products.</title>
        <authorList>
            <person name="Kim T."/>
        </authorList>
    </citation>
    <scope>NUCLEOTIDE SEQUENCE [LARGE SCALE GENOMIC DNA]</scope>
    <source>
        <strain evidence="7">TK-2024</strain>
        <tissue evidence="7">Old leaves</tissue>
    </source>
</reference>
<feature type="region of interest" description="Disordered" evidence="6">
    <location>
        <begin position="1131"/>
        <end position="1193"/>
    </location>
</feature>
<keyword evidence="2" id="KW-0539">Nucleus</keyword>
<dbReference type="Proteomes" id="UP001472677">
    <property type="component" value="Unassembled WGS sequence"/>
</dbReference>
<feature type="region of interest" description="Disordered" evidence="6">
    <location>
        <begin position="1073"/>
        <end position="1104"/>
    </location>
</feature>
<dbReference type="PANTHER" id="PTHR31908:SF11">
    <property type="entry name" value="PROTEIN CROWDED NUCLEI 1"/>
    <property type="match status" value="1"/>
</dbReference>
<accession>A0ABR2F2B7</accession>
<proteinExistence type="inferred from homology"/>
<evidence type="ECO:0000256" key="2">
    <source>
        <dbReference type="ARBA" id="ARBA00023242"/>
    </source>
</evidence>
<feature type="compositionally biased region" description="Basic and acidic residues" evidence="6">
    <location>
        <begin position="1151"/>
        <end position="1161"/>
    </location>
</feature>
<evidence type="ECO:0000256" key="1">
    <source>
        <dbReference type="ARBA" id="ARBA00023054"/>
    </source>
</evidence>
<dbReference type="EMBL" id="JBBPBM010000009">
    <property type="protein sequence ID" value="KAK8569096.1"/>
    <property type="molecule type" value="Genomic_DNA"/>
</dbReference>
<dbReference type="InterPro" id="IPR040418">
    <property type="entry name" value="CRWN"/>
</dbReference>